<dbReference type="Pfam" id="PF00579">
    <property type="entry name" value="tRNA-synt_1b"/>
    <property type="match status" value="1"/>
</dbReference>
<name>A0ABU5Y653_9FLAO</name>
<dbReference type="PRINTS" id="PR01039">
    <property type="entry name" value="TRNASYNTHTRP"/>
</dbReference>
<dbReference type="InterPro" id="IPR050203">
    <property type="entry name" value="Trp-tRNA_synthetase"/>
</dbReference>
<evidence type="ECO:0000256" key="5">
    <source>
        <dbReference type="ARBA" id="ARBA00022840"/>
    </source>
</evidence>
<sequence length="323" mass="36741">MARVLTGIQSTGTPHLGNLLGAILPALEMAKDTQNDSFLFIADLHSLTQIKDGALLRRNTYEVAATWLAFGLDYERVTFYRQSDVAQTAELAWYLECFFPYQRLTLAHSFKDKADRLEDVNTGLFTYPMLMAADILLYDAEIVPVGKDQLQHLEFARDVVGRFNYQMGETFVLPKESIREDIMIIPGTDGEKMSKSRRNYINIFLSDKELKKQIMSIQTDSTPLEAPKDPNNCNVFALYKLLATEAQTAQMAANYRGGNYGFGHAKTALYELILEKFAQPREKFAYYMDHLSQVDEILREGAEKASQVAKQTLQRVREKLGYL</sequence>
<organism evidence="10 11">
    <name type="scientific">Capnocytophaga gingivalis</name>
    <dbReference type="NCBI Taxonomy" id="1017"/>
    <lineage>
        <taxon>Bacteria</taxon>
        <taxon>Pseudomonadati</taxon>
        <taxon>Bacteroidota</taxon>
        <taxon>Flavobacteriia</taxon>
        <taxon>Flavobacteriales</taxon>
        <taxon>Flavobacteriaceae</taxon>
        <taxon>Capnocytophaga</taxon>
    </lineage>
</organism>
<dbReference type="NCBIfam" id="TIGR00233">
    <property type="entry name" value="trpS"/>
    <property type="match status" value="1"/>
</dbReference>
<accession>A0ABU5Y653</accession>
<comment type="similarity">
    <text evidence="1 9">Belongs to the class-I aminoacyl-tRNA synthetase family.</text>
</comment>
<dbReference type="EMBL" id="JAYKBV010000002">
    <property type="protein sequence ID" value="MEB3039403.1"/>
    <property type="molecule type" value="Genomic_DNA"/>
</dbReference>
<dbReference type="PANTHER" id="PTHR43766">
    <property type="entry name" value="TRYPTOPHAN--TRNA LIGASE, MITOCHONDRIAL"/>
    <property type="match status" value="1"/>
</dbReference>
<reference evidence="10 11" key="1">
    <citation type="submission" date="2023-12" db="EMBL/GenBank/DDBJ databases">
        <title>Genomic sequences of Capnocytophaga and Parvimonas strains.</title>
        <authorList>
            <person name="Watt R.M."/>
            <person name="Wang M."/>
            <person name="Yang T."/>
            <person name="Tong W.M."/>
        </authorList>
    </citation>
    <scope>NUCLEOTIDE SEQUENCE [LARGE SCALE GENOMIC DNA]</scope>
    <source>
        <strain evidence="10 11">CCUG 13156</strain>
    </source>
</reference>
<keyword evidence="11" id="KW-1185">Reference proteome</keyword>
<evidence type="ECO:0000256" key="8">
    <source>
        <dbReference type="NCBIfam" id="TIGR00233"/>
    </source>
</evidence>
<comment type="caution">
    <text evidence="10">The sequence shown here is derived from an EMBL/GenBank/DDBJ whole genome shotgun (WGS) entry which is preliminary data.</text>
</comment>
<dbReference type="InterPro" id="IPR002306">
    <property type="entry name" value="Trp-tRNA-ligase"/>
</dbReference>
<dbReference type="InterPro" id="IPR014729">
    <property type="entry name" value="Rossmann-like_a/b/a_fold"/>
</dbReference>
<dbReference type="EC" id="6.1.1.2" evidence="2 8"/>
<keyword evidence="4 9" id="KW-0547">Nucleotide-binding</keyword>
<evidence type="ECO:0000256" key="7">
    <source>
        <dbReference type="ARBA" id="ARBA00023146"/>
    </source>
</evidence>
<protein>
    <recommendedName>
        <fullName evidence="2 8">Tryptophan--tRNA ligase</fullName>
        <ecNumber evidence="2 8">6.1.1.2</ecNumber>
    </recommendedName>
</protein>
<dbReference type="Gene3D" id="1.10.240.10">
    <property type="entry name" value="Tyrosyl-Transfer RNA Synthetase"/>
    <property type="match status" value="1"/>
</dbReference>
<dbReference type="Gene3D" id="3.40.50.620">
    <property type="entry name" value="HUPs"/>
    <property type="match status" value="1"/>
</dbReference>
<evidence type="ECO:0000256" key="1">
    <source>
        <dbReference type="ARBA" id="ARBA00005594"/>
    </source>
</evidence>
<dbReference type="PANTHER" id="PTHR43766:SF1">
    <property type="entry name" value="TRYPTOPHAN--TRNA LIGASE, MITOCHONDRIAL"/>
    <property type="match status" value="1"/>
</dbReference>
<dbReference type="InterPro" id="IPR002305">
    <property type="entry name" value="aa-tRNA-synth_Ic"/>
</dbReference>
<evidence type="ECO:0000313" key="10">
    <source>
        <dbReference type="EMBL" id="MEB3039403.1"/>
    </source>
</evidence>
<evidence type="ECO:0000256" key="9">
    <source>
        <dbReference type="RuleBase" id="RU363036"/>
    </source>
</evidence>
<evidence type="ECO:0000256" key="2">
    <source>
        <dbReference type="ARBA" id="ARBA00013161"/>
    </source>
</evidence>
<keyword evidence="6 9" id="KW-0648">Protein biosynthesis</keyword>
<evidence type="ECO:0000256" key="6">
    <source>
        <dbReference type="ARBA" id="ARBA00022917"/>
    </source>
</evidence>
<dbReference type="Proteomes" id="UP001324270">
    <property type="component" value="Unassembled WGS sequence"/>
</dbReference>
<dbReference type="GO" id="GO:0004830">
    <property type="term" value="F:tryptophan-tRNA ligase activity"/>
    <property type="evidence" value="ECO:0007669"/>
    <property type="project" value="UniProtKB-EC"/>
</dbReference>
<dbReference type="SUPFAM" id="SSF52374">
    <property type="entry name" value="Nucleotidylyl transferase"/>
    <property type="match status" value="1"/>
</dbReference>
<keyword evidence="7 9" id="KW-0030">Aminoacyl-tRNA synthetase</keyword>
<evidence type="ECO:0000313" key="11">
    <source>
        <dbReference type="Proteomes" id="UP001324270"/>
    </source>
</evidence>
<evidence type="ECO:0000256" key="3">
    <source>
        <dbReference type="ARBA" id="ARBA00022598"/>
    </source>
</evidence>
<dbReference type="RefSeq" id="WP_323978723.1">
    <property type="nucleotide sequence ID" value="NZ_JAYKBV010000002.1"/>
</dbReference>
<evidence type="ECO:0000256" key="4">
    <source>
        <dbReference type="ARBA" id="ARBA00022741"/>
    </source>
</evidence>
<keyword evidence="3 9" id="KW-0436">Ligase</keyword>
<keyword evidence="5 9" id="KW-0067">ATP-binding</keyword>
<gene>
    <name evidence="10" type="primary">trpS</name>
    <name evidence="10" type="ORF">VJJ49_01675</name>
</gene>
<dbReference type="CDD" id="cd00806">
    <property type="entry name" value="TrpRS_core"/>
    <property type="match status" value="1"/>
</dbReference>
<proteinExistence type="inferred from homology"/>